<dbReference type="PANTHER" id="PTHR45624">
    <property type="entry name" value="MITOCHONDRIAL BASIC AMINO ACIDS TRANSPORTER-RELATED"/>
    <property type="match status" value="1"/>
</dbReference>
<keyword evidence="11" id="KW-1185">Reference proteome</keyword>
<dbReference type="InterPro" id="IPR018108">
    <property type="entry name" value="MCP_transmembrane"/>
</dbReference>
<evidence type="ECO:0000256" key="5">
    <source>
        <dbReference type="ARBA" id="ARBA00022737"/>
    </source>
</evidence>
<keyword evidence="4 9" id="KW-0812">Transmembrane</keyword>
<keyword evidence="3 10" id="KW-0813">Transport</keyword>
<evidence type="ECO:0000256" key="4">
    <source>
        <dbReference type="ARBA" id="ARBA00022692"/>
    </source>
</evidence>
<evidence type="ECO:0000313" key="11">
    <source>
        <dbReference type="Proteomes" id="UP000228380"/>
    </source>
</evidence>
<dbReference type="SUPFAM" id="SSF103506">
    <property type="entry name" value="Mitochondrial carrier"/>
    <property type="match status" value="1"/>
</dbReference>
<comment type="similarity">
    <text evidence="2 10">Belongs to the mitochondrial carrier (TC 2.A.29) family.</text>
</comment>
<dbReference type="AlphaFoldDB" id="A0A8B8ZFC2"/>
<gene>
    <name evidence="12 13" type="primary">LOC103714787</name>
</gene>
<dbReference type="GeneID" id="103714787"/>
<dbReference type="Gene3D" id="1.50.40.10">
    <property type="entry name" value="Mitochondrial carrier domain"/>
    <property type="match status" value="2"/>
</dbReference>
<organism evidence="11 12">
    <name type="scientific">Phoenix dactylifera</name>
    <name type="common">Date palm</name>
    <dbReference type="NCBI Taxonomy" id="42345"/>
    <lineage>
        <taxon>Eukaryota</taxon>
        <taxon>Viridiplantae</taxon>
        <taxon>Streptophyta</taxon>
        <taxon>Embryophyta</taxon>
        <taxon>Tracheophyta</taxon>
        <taxon>Spermatophyta</taxon>
        <taxon>Magnoliopsida</taxon>
        <taxon>Liliopsida</taxon>
        <taxon>Arecaceae</taxon>
        <taxon>Coryphoideae</taxon>
        <taxon>Phoeniceae</taxon>
        <taxon>Phoenix</taxon>
    </lineage>
</organism>
<keyword evidence="8 9" id="KW-0472">Membrane</keyword>
<comment type="subcellular location">
    <subcellularLocation>
        <location evidence="1">Mitochondrion membrane</location>
        <topology evidence="1">Multi-pass membrane protein</topology>
    </subcellularLocation>
</comment>
<feature type="repeat" description="Solcar" evidence="9">
    <location>
        <begin position="8"/>
        <end position="94"/>
    </location>
</feature>
<evidence type="ECO:0000256" key="9">
    <source>
        <dbReference type="PROSITE-ProRule" id="PRU00282"/>
    </source>
</evidence>
<evidence type="ECO:0000256" key="10">
    <source>
        <dbReference type="RuleBase" id="RU000488"/>
    </source>
</evidence>
<evidence type="ECO:0000256" key="8">
    <source>
        <dbReference type="ARBA" id="ARBA00023136"/>
    </source>
</evidence>
<evidence type="ECO:0000256" key="3">
    <source>
        <dbReference type="ARBA" id="ARBA00022448"/>
    </source>
</evidence>
<evidence type="ECO:0000256" key="6">
    <source>
        <dbReference type="ARBA" id="ARBA00022989"/>
    </source>
</evidence>
<reference evidence="12 13" key="1">
    <citation type="submission" date="2025-04" db="UniProtKB">
        <authorList>
            <consortium name="RefSeq"/>
        </authorList>
    </citation>
    <scope>IDENTIFICATION</scope>
    <source>
        <tissue evidence="12 13">Young leaves</tissue>
    </source>
</reference>
<dbReference type="Pfam" id="PF00153">
    <property type="entry name" value="Mito_carr"/>
    <property type="match status" value="2"/>
</dbReference>
<dbReference type="GO" id="GO:0031966">
    <property type="term" value="C:mitochondrial membrane"/>
    <property type="evidence" value="ECO:0007669"/>
    <property type="project" value="UniProtKB-SubCell"/>
</dbReference>
<keyword evidence="6" id="KW-1133">Transmembrane helix</keyword>
<dbReference type="InterPro" id="IPR050567">
    <property type="entry name" value="Mitochondrial_Carrier"/>
</dbReference>
<evidence type="ECO:0000256" key="7">
    <source>
        <dbReference type="ARBA" id="ARBA00023128"/>
    </source>
</evidence>
<dbReference type="KEGG" id="pda:103714787"/>
<name>A0A8B8ZFC2_PHODC</name>
<protein>
    <submittedName>
        <fullName evidence="12 13">Uncharacterized protein LOC103714787 isoform X1</fullName>
    </submittedName>
</protein>
<accession>A0A8B8ZFC2</accession>
<evidence type="ECO:0000256" key="1">
    <source>
        <dbReference type="ARBA" id="ARBA00004225"/>
    </source>
</evidence>
<evidence type="ECO:0000313" key="12">
    <source>
        <dbReference type="RefSeq" id="XP_038972825.1"/>
    </source>
</evidence>
<proteinExistence type="inferred from homology"/>
<dbReference type="Proteomes" id="UP000228380">
    <property type="component" value="Unplaced"/>
</dbReference>
<dbReference type="PANTHER" id="PTHR45624:SF36">
    <property type="entry name" value="S-ADENOSYLMETHIONINE CARRIER 2, CHLOROPLASTIC-RELATED"/>
    <property type="match status" value="1"/>
</dbReference>
<dbReference type="RefSeq" id="XP_038972826.1">
    <property type="nucleotide sequence ID" value="XM_039116898.1"/>
</dbReference>
<keyword evidence="5" id="KW-0677">Repeat</keyword>
<evidence type="ECO:0000313" key="13">
    <source>
        <dbReference type="RefSeq" id="XP_038972826.1"/>
    </source>
</evidence>
<dbReference type="InterPro" id="IPR023395">
    <property type="entry name" value="MCP_dom_sf"/>
</dbReference>
<dbReference type="PROSITE" id="PS50920">
    <property type="entry name" value="SOLCAR"/>
    <property type="match status" value="1"/>
</dbReference>
<evidence type="ECO:0000256" key="2">
    <source>
        <dbReference type="ARBA" id="ARBA00006375"/>
    </source>
</evidence>
<sequence length="422" mass="46144">MGNLLQENMFAGHAIAAAGSVAVASSFTHPLDTLKTLLQVGAGSAQKLSIAQVVESVRSASGVSGIYSGFGWSTLGKISGIGARFGIYEIVTAFYKDGREDNYVYVSEALLAGIAAGAIESVMCTPFELLKLRRQVSATRIKTSSSHKAMQESTPLISKLLPGYTPGIKAWNNTVGLLSTLSPKHPDMVGVLKQYPWMLTGSGRPPLASDVKGPFNIISLEGWSALWRGLRPGIARDCVFGGVFFSTWQFFHIAMLNWKALDINPPPRSIDEVGPVSPLASSLAAGFSGMAAAASSHSFDTAKSRSQFIVTPKSDWLHINVYRTRLNRCSGSAEPDWFVQYIRFQARTGWNLYRACRNRPYMAMERKLLRWKAPGIWLERVTGMSPADRNIMFRGLWLRMVRSGIASSALVGSYLLAVEYLF</sequence>
<dbReference type="OrthoDB" id="44467at2759"/>
<dbReference type="RefSeq" id="XP_038972825.1">
    <property type="nucleotide sequence ID" value="XM_039116897.1"/>
</dbReference>
<dbReference type="GO" id="GO:0022857">
    <property type="term" value="F:transmembrane transporter activity"/>
    <property type="evidence" value="ECO:0007669"/>
    <property type="project" value="TreeGrafter"/>
</dbReference>
<keyword evidence="7" id="KW-0496">Mitochondrion</keyword>